<reference evidence="3" key="1">
    <citation type="submission" date="2022-11" db="UniProtKB">
        <authorList>
            <consortium name="WormBaseParasite"/>
        </authorList>
    </citation>
    <scope>IDENTIFICATION</scope>
</reference>
<dbReference type="Proteomes" id="UP000887540">
    <property type="component" value="Unplaced"/>
</dbReference>
<protein>
    <submittedName>
        <fullName evidence="3">Uncharacterized protein</fullName>
    </submittedName>
</protein>
<keyword evidence="2" id="KW-1185">Reference proteome</keyword>
<sequence>MSTMNEEKNWIISEDDLLEDPTKILDSPWLNMDSYDFITIFVPVLPAASGFYCIKATFTKNYPSDPPILMALTPIDSYEPFEIVPLDKFGIYKWDPTITWEELWKSVDKTLSSSGNQRLNDVYLDLLLEYLIEYNLIIFIKNSGDKLLEAVLDSLAPSTIEDLIKFRSLLEATELTLTSDQVNENEKEVQKNFMFTHIVGYKQKMATSKVKITTSHCKENMHNCWYFLVIGPEHSCYNDKLFFGHVLFSNIDLMQSEHFDILSPFLRRINSPKVTSSNKFSDDFIILYQYITIRCTWEQNWAYFMSNKSPPEYNAIEDKENIELDYEFSVKTFEKIIKNGNLGKVFKQLTKTLEFHKDDLSEKIGENIKKCLQIVNQIESMQSTNIFTVINAWSPFDNIARFFRCLVEYFATFIQRVLSVRQDSISIDHIERCIAISSENDTKLWYFALAESSDTIYSGRIFCGMIKFDEKIDPTVIFFSPKLLIIEPKHGMISSVSKLLCSQWVTHFLQKIKLLLELNDMHKGDNSDAMMVQIIEESAYYEQDIQAYLNNVSSQENYDIDVTTISRKLYKIESSEILRALTVLQNKIQNKELEDKFVKLKQYIEQLEEIIRRNKIEEAQNRLREDFNAIIRDPNPNFAVINLEDIEVGDIFE</sequence>
<evidence type="ECO:0000313" key="3">
    <source>
        <dbReference type="WBParaSite" id="ACRNAN_scaffold8747.g6548.t1"/>
    </source>
</evidence>
<keyword evidence="1" id="KW-0175">Coiled coil</keyword>
<organism evidence="2 3">
    <name type="scientific">Acrobeloides nanus</name>
    <dbReference type="NCBI Taxonomy" id="290746"/>
    <lineage>
        <taxon>Eukaryota</taxon>
        <taxon>Metazoa</taxon>
        <taxon>Ecdysozoa</taxon>
        <taxon>Nematoda</taxon>
        <taxon>Chromadorea</taxon>
        <taxon>Rhabditida</taxon>
        <taxon>Tylenchina</taxon>
        <taxon>Cephalobomorpha</taxon>
        <taxon>Cephaloboidea</taxon>
        <taxon>Cephalobidae</taxon>
        <taxon>Acrobeloides</taxon>
    </lineage>
</organism>
<evidence type="ECO:0000256" key="1">
    <source>
        <dbReference type="SAM" id="Coils"/>
    </source>
</evidence>
<proteinExistence type="predicted"/>
<accession>A0A914EK93</accession>
<dbReference type="AlphaFoldDB" id="A0A914EK93"/>
<dbReference type="InterPro" id="IPR016135">
    <property type="entry name" value="UBQ-conjugating_enzyme/RWD"/>
</dbReference>
<dbReference type="WBParaSite" id="ACRNAN_scaffold8747.g6548.t1">
    <property type="protein sequence ID" value="ACRNAN_scaffold8747.g6548.t1"/>
    <property type="gene ID" value="ACRNAN_scaffold8747.g6548"/>
</dbReference>
<name>A0A914EK93_9BILA</name>
<feature type="coiled-coil region" evidence="1">
    <location>
        <begin position="590"/>
        <end position="620"/>
    </location>
</feature>
<evidence type="ECO:0000313" key="2">
    <source>
        <dbReference type="Proteomes" id="UP000887540"/>
    </source>
</evidence>
<dbReference type="SUPFAM" id="SSF54495">
    <property type="entry name" value="UBC-like"/>
    <property type="match status" value="2"/>
</dbReference>